<reference evidence="1" key="1">
    <citation type="journal article" date="2022" name="bioRxiv">
        <title>Sequencing and chromosome-scale assembly of the giantPleurodeles waltlgenome.</title>
        <authorList>
            <person name="Brown T."/>
            <person name="Elewa A."/>
            <person name="Iarovenko S."/>
            <person name="Subramanian E."/>
            <person name="Araus A.J."/>
            <person name="Petzold A."/>
            <person name="Susuki M."/>
            <person name="Suzuki K.-i.T."/>
            <person name="Hayashi T."/>
            <person name="Toyoda A."/>
            <person name="Oliveira C."/>
            <person name="Osipova E."/>
            <person name="Leigh N.D."/>
            <person name="Simon A."/>
            <person name="Yun M.H."/>
        </authorList>
    </citation>
    <scope>NUCLEOTIDE SEQUENCE</scope>
    <source>
        <strain evidence="1">20211129_DDA</strain>
        <tissue evidence="1">Liver</tissue>
    </source>
</reference>
<protein>
    <submittedName>
        <fullName evidence="1">Uncharacterized protein</fullName>
    </submittedName>
</protein>
<keyword evidence="2" id="KW-1185">Reference proteome</keyword>
<proteinExistence type="predicted"/>
<dbReference type="AlphaFoldDB" id="A0AAV7T3S4"/>
<organism evidence="1 2">
    <name type="scientific">Pleurodeles waltl</name>
    <name type="common">Iberian ribbed newt</name>
    <dbReference type="NCBI Taxonomy" id="8319"/>
    <lineage>
        <taxon>Eukaryota</taxon>
        <taxon>Metazoa</taxon>
        <taxon>Chordata</taxon>
        <taxon>Craniata</taxon>
        <taxon>Vertebrata</taxon>
        <taxon>Euteleostomi</taxon>
        <taxon>Amphibia</taxon>
        <taxon>Batrachia</taxon>
        <taxon>Caudata</taxon>
        <taxon>Salamandroidea</taxon>
        <taxon>Salamandridae</taxon>
        <taxon>Pleurodelinae</taxon>
        <taxon>Pleurodeles</taxon>
    </lineage>
</organism>
<evidence type="ECO:0000313" key="1">
    <source>
        <dbReference type="EMBL" id="KAJ1170633.1"/>
    </source>
</evidence>
<dbReference type="EMBL" id="JANPWB010000007">
    <property type="protein sequence ID" value="KAJ1170633.1"/>
    <property type="molecule type" value="Genomic_DNA"/>
</dbReference>
<sequence length="179" mass="18404">MGLLRGRLRGAPGAAIGKGRFPPSLVGGSACCLVGDLGVEAVMRNRRLIPAVHVTKQHAGEIGCSVRNKRLRTAASPVTTQHSRAPAALPGRVLPPCLCRQLRACELGEGCLLLLPPPPLSILPPAPGGDASGRAAASDHGLSALAGAVSSTGKKGVEAVILRWFVKVSRILRNAILPS</sequence>
<evidence type="ECO:0000313" key="2">
    <source>
        <dbReference type="Proteomes" id="UP001066276"/>
    </source>
</evidence>
<dbReference type="Proteomes" id="UP001066276">
    <property type="component" value="Chromosome 4_1"/>
</dbReference>
<comment type="caution">
    <text evidence="1">The sequence shown here is derived from an EMBL/GenBank/DDBJ whole genome shotgun (WGS) entry which is preliminary data.</text>
</comment>
<accession>A0AAV7T3S4</accession>
<dbReference type="PROSITE" id="PS51257">
    <property type="entry name" value="PROKAR_LIPOPROTEIN"/>
    <property type="match status" value="1"/>
</dbReference>
<gene>
    <name evidence="1" type="ORF">NDU88_002506</name>
</gene>
<name>A0AAV7T3S4_PLEWA</name>